<comment type="subcellular location">
    <subcellularLocation>
        <location evidence="1">Membrane</location>
        <topology evidence="1">Multi-pass membrane protein</topology>
    </subcellularLocation>
</comment>
<dbReference type="Pfam" id="PF01151">
    <property type="entry name" value="ELO"/>
    <property type="match status" value="1"/>
</dbReference>
<dbReference type="EMBL" id="OU900095">
    <property type="protein sequence ID" value="CAG9858971.1"/>
    <property type="molecule type" value="Genomic_DNA"/>
</dbReference>
<dbReference type="GO" id="GO:0030148">
    <property type="term" value="P:sphingolipid biosynthetic process"/>
    <property type="evidence" value="ECO:0007669"/>
    <property type="project" value="TreeGrafter"/>
</dbReference>
<evidence type="ECO:0000313" key="11">
    <source>
        <dbReference type="EMBL" id="CAG9858971.1"/>
    </source>
</evidence>
<evidence type="ECO:0000313" key="12">
    <source>
        <dbReference type="Proteomes" id="UP001153712"/>
    </source>
</evidence>
<dbReference type="GO" id="GO:0019367">
    <property type="term" value="P:fatty acid elongation, saturated fatty acid"/>
    <property type="evidence" value="ECO:0007669"/>
    <property type="project" value="TreeGrafter"/>
</dbReference>
<accession>A0A9N9TPY2</accession>
<keyword evidence="8 10" id="KW-0472">Membrane</keyword>
<keyword evidence="9 10" id="KW-0275">Fatty acid biosynthesis</keyword>
<keyword evidence="12" id="KW-1185">Reference proteome</keyword>
<evidence type="ECO:0000256" key="6">
    <source>
        <dbReference type="ARBA" id="ARBA00022989"/>
    </source>
</evidence>
<dbReference type="GO" id="GO:0005789">
    <property type="term" value="C:endoplasmic reticulum membrane"/>
    <property type="evidence" value="ECO:0007669"/>
    <property type="project" value="TreeGrafter"/>
</dbReference>
<comment type="similarity">
    <text evidence="10">Belongs to the ELO family.</text>
</comment>
<comment type="catalytic activity">
    <reaction evidence="10">
        <text>a very-long-chain acyl-CoA + malonyl-CoA + H(+) = a very-long-chain 3-oxoacyl-CoA + CO2 + CoA</text>
        <dbReference type="Rhea" id="RHEA:32727"/>
        <dbReference type="ChEBI" id="CHEBI:15378"/>
        <dbReference type="ChEBI" id="CHEBI:16526"/>
        <dbReference type="ChEBI" id="CHEBI:57287"/>
        <dbReference type="ChEBI" id="CHEBI:57384"/>
        <dbReference type="ChEBI" id="CHEBI:90725"/>
        <dbReference type="ChEBI" id="CHEBI:90736"/>
        <dbReference type="EC" id="2.3.1.199"/>
    </reaction>
</comment>
<proteinExistence type="inferred from homology"/>
<dbReference type="GO" id="GO:0034625">
    <property type="term" value="P:fatty acid elongation, monounsaturated fatty acid"/>
    <property type="evidence" value="ECO:0007669"/>
    <property type="project" value="TreeGrafter"/>
</dbReference>
<dbReference type="InterPro" id="IPR002076">
    <property type="entry name" value="ELO_fam"/>
</dbReference>
<evidence type="ECO:0000256" key="8">
    <source>
        <dbReference type="ARBA" id="ARBA00023136"/>
    </source>
</evidence>
<evidence type="ECO:0000256" key="7">
    <source>
        <dbReference type="ARBA" id="ARBA00023098"/>
    </source>
</evidence>
<evidence type="ECO:0000256" key="5">
    <source>
        <dbReference type="ARBA" id="ARBA00022832"/>
    </source>
</evidence>
<dbReference type="AlphaFoldDB" id="A0A9N9TPY2"/>
<evidence type="ECO:0000256" key="9">
    <source>
        <dbReference type="ARBA" id="ARBA00023160"/>
    </source>
</evidence>
<feature type="transmembrane region" description="Helical" evidence="10">
    <location>
        <begin position="150"/>
        <end position="168"/>
    </location>
</feature>
<dbReference type="OrthoDB" id="434092at2759"/>
<evidence type="ECO:0000256" key="3">
    <source>
        <dbReference type="ARBA" id="ARBA00022679"/>
    </source>
</evidence>
<dbReference type="GO" id="GO:0034626">
    <property type="term" value="P:fatty acid elongation, polyunsaturated fatty acid"/>
    <property type="evidence" value="ECO:0007669"/>
    <property type="project" value="TreeGrafter"/>
</dbReference>
<sequence>MLIIKNLDEMIISFLAYFIGQPDPRVRNWTMMASPFPTLAIISVYLLLVLYILPAYMKNRKPFKLTRTIRIYNILQVISCVAIIYNLLTAGWIQGEYSYGCAPIDYSNNPNPVKMVTQFYWLYWLKGVELVETIFFALRKKFSQISGLHVYHHASTFFLAFVGCKFIGGGMASVPIIVNSFIHVLMYTYYYLSSLGPEWQKKLSPWKPRLTMCQMIQFTLLIIHAMTAIPSSCAVPKQFLMIYVPNVIVIFKMFYDFYNASYTKSAKMPKMAQQNGINGHRKSK</sequence>
<evidence type="ECO:0000256" key="2">
    <source>
        <dbReference type="ARBA" id="ARBA00022516"/>
    </source>
</evidence>
<dbReference type="GO" id="GO:0042761">
    <property type="term" value="P:very long-chain fatty acid biosynthetic process"/>
    <property type="evidence" value="ECO:0007669"/>
    <property type="project" value="TreeGrafter"/>
</dbReference>
<keyword evidence="6 10" id="KW-1133">Transmembrane helix</keyword>
<keyword evidence="7 10" id="KW-0443">Lipid metabolism</keyword>
<dbReference type="GO" id="GO:0009922">
    <property type="term" value="F:fatty acid elongase activity"/>
    <property type="evidence" value="ECO:0007669"/>
    <property type="project" value="UniProtKB-EC"/>
</dbReference>
<dbReference type="Proteomes" id="UP001153712">
    <property type="component" value="Chromosome 2"/>
</dbReference>
<evidence type="ECO:0000256" key="1">
    <source>
        <dbReference type="ARBA" id="ARBA00004141"/>
    </source>
</evidence>
<protein>
    <recommendedName>
        <fullName evidence="10">Elongation of very long chain fatty acids protein</fullName>
        <ecNumber evidence="10">2.3.1.199</ecNumber>
    </recommendedName>
    <alternativeName>
        <fullName evidence="10">Very-long-chain 3-oxoacyl-CoA synthase</fullName>
    </alternativeName>
</protein>
<organism evidence="11 12">
    <name type="scientific">Phyllotreta striolata</name>
    <name type="common">Striped flea beetle</name>
    <name type="synonym">Crioceris striolata</name>
    <dbReference type="NCBI Taxonomy" id="444603"/>
    <lineage>
        <taxon>Eukaryota</taxon>
        <taxon>Metazoa</taxon>
        <taxon>Ecdysozoa</taxon>
        <taxon>Arthropoda</taxon>
        <taxon>Hexapoda</taxon>
        <taxon>Insecta</taxon>
        <taxon>Pterygota</taxon>
        <taxon>Neoptera</taxon>
        <taxon>Endopterygota</taxon>
        <taxon>Coleoptera</taxon>
        <taxon>Polyphaga</taxon>
        <taxon>Cucujiformia</taxon>
        <taxon>Chrysomeloidea</taxon>
        <taxon>Chrysomelidae</taxon>
        <taxon>Galerucinae</taxon>
        <taxon>Alticini</taxon>
        <taxon>Phyllotreta</taxon>
    </lineage>
</organism>
<keyword evidence="4 10" id="KW-0812">Transmembrane</keyword>
<feature type="transmembrane region" description="Helical" evidence="10">
    <location>
        <begin position="69"/>
        <end position="88"/>
    </location>
</feature>
<evidence type="ECO:0000256" key="10">
    <source>
        <dbReference type="RuleBase" id="RU361115"/>
    </source>
</evidence>
<reference evidence="11" key="1">
    <citation type="submission" date="2022-01" db="EMBL/GenBank/DDBJ databases">
        <authorList>
            <person name="King R."/>
        </authorList>
    </citation>
    <scope>NUCLEOTIDE SEQUENCE</scope>
</reference>
<dbReference type="PANTHER" id="PTHR11157">
    <property type="entry name" value="FATTY ACID ACYL TRANSFERASE-RELATED"/>
    <property type="match status" value="1"/>
</dbReference>
<keyword evidence="5 10" id="KW-0276">Fatty acid metabolism</keyword>
<gene>
    <name evidence="11" type="ORF">PHYEVI_LOCUS5357</name>
</gene>
<keyword evidence="3 10" id="KW-0808">Transferase</keyword>
<feature type="transmembrane region" description="Helical" evidence="10">
    <location>
        <begin position="213"/>
        <end position="232"/>
    </location>
</feature>
<feature type="transmembrane region" description="Helical" evidence="10">
    <location>
        <begin position="36"/>
        <end position="57"/>
    </location>
</feature>
<keyword evidence="2 10" id="KW-0444">Lipid biosynthesis</keyword>
<dbReference type="PANTHER" id="PTHR11157:SF113">
    <property type="entry name" value="ELONGATION OF VERY LONG CHAIN FATTY ACIDS PROTEIN"/>
    <property type="match status" value="1"/>
</dbReference>
<name>A0A9N9TPY2_PHYSR</name>
<dbReference type="EC" id="2.3.1.199" evidence="10"/>
<feature type="transmembrane region" description="Helical" evidence="10">
    <location>
        <begin position="238"/>
        <end position="258"/>
    </location>
</feature>
<evidence type="ECO:0000256" key="4">
    <source>
        <dbReference type="ARBA" id="ARBA00022692"/>
    </source>
</evidence>